<organism evidence="3 4">
    <name type="scientific">Rhizopus azygosporus</name>
    <name type="common">Rhizopus microsporus var. azygosporus</name>
    <dbReference type="NCBI Taxonomy" id="86630"/>
    <lineage>
        <taxon>Eukaryota</taxon>
        <taxon>Fungi</taxon>
        <taxon>Fungi incertae sedis</taxon>
        <taxon>Mucoromycota</taxon>
        <taxon>Mucoromycotina</taxon>
        <taxon>Mucoromycetes</taxon>
        <taxon>Mucorales</taxon>
        <taxon>Mucorineae</taxon>
        <taxon>Rhizopodaceae</taxon>
        <taxon>Rhizopus</taxon>
    </lineage>
</organism>
<dbReference type="EMBL" id="PJQL01000041">
    <property type="protein sequence ID" value="RCI00765.1"/>
    <property type="molecule type" value="Genomic_DNA"/>
</dbReference>
<evidence type="ECO:0000313" key="3">
    <source>
        <dbReference type="EMBL" id="RCI00765.1"/>
    </source>
</evidence>
<gene>
    <name evidence="3" type="ORF">CU097_008327</name>
</gene>
<feature type="compositionally biased region" description="Gly residues" evidence="1">
    <location>
        <begin position="288"/>
        <end position="305"/>
    </location>
</feature>
<reference evidence="3 4" key="1">
    <citation type="journal article" date="2018" name="G3 (Bethesda)">
        <title>Phylogenetic and Phylogenomic Definition of Rhizopus Species.</title>
        <authorList>
            <person name="Gryganskyi A.P."/>
            <person name="Golan J."/>
            <person name="Dolatabadi S."/>
            <person name="Mondo S."/>
            <person name="Robb S."/>
            <person name="Idnurm A."/>
            <person name="Muszewska A."/>
            <person name="Steczkiewicz K."/>
            <person name="Masonjones S."/>
            <person name="Liao H.L."/>
            <person name="Gajdeczka M.T."/>
            <person name="Anike F."/>
            <person name="Vuek A."/>
            <person name="Anishchenko I.M."/>
            <person name="Voigt K."/>
            <person name="de Hoog G.S."/>
            <person name="Smith M.E."/>
            <person name="Heitman J."/>
            <person name="Vilgalys R."/>
            <person name="Stajich J.E."/>
        </authorList>
    </citation>
    <scope>NUCLEOTIDE SEQUENCE [LARGE SCALE GENOMIC DNA]</scope>
    <source>
        <strain evidence="3 4">CBS 357.93</strain>
    </source>
</reference>
<dbReference type="Proteomes" id="UP000252139">
    <property type="component" value="Unassembled WGS sequence"/>
</dbReference>
<accession>A0A367KEW5</accession>
<protein>
    <recommendedName>
        <fullName evidence="2">DUF7721 domain-containing protein</fullName>
    </recommendedName>
</protein>
<feature type="compositionally biased region" description="Low complexity" evidence="1">
    <location>
        <begin position="335"/>
        <end position="378"/>
    </location>
</feature>
<sequence length="396" mass="41852">MNEACFNDADNDLRDLPDGCIENDDLTISYLEVKPIDKAKDQKKINTDLYRLGVFSKAATTKYKLKHIFQVMAVGTNLQLWIVPTTIVVASNPNMSYNNYQNQGEAASYLGQSNQGYHQENQYHYAPEESSHEYNALLSNIMGNTSSHQPAQDHEIRAAQQHYEQVINNPGQNNSAEAVGNAAAVQALQRSQQTGGGMGDMIKMAMSIASNLSGGGQSTGGGGSGAGKSQAIQQAAMMAVKLYMSKQSSGGGQHQAGAGGALGGLLGMLMGSSGGGGQQQQAQHSSSGMGGIGAMVGSLLGGGGHSQQSSQQQQQSHGYSQPSNNNYPPQQSHAQNNNNYYPPPQQGNNAGYAQQAYGQPQQSYGNQVPPQAQQHQSQGGTDYAALASGLMNKIFK</sequence>
<name>A0A367KEW5_RHIAZ</name>
<dbReference type="STRING" id="86630.A0A367KEW5"/>
<dbReference type="AlphaFoldDB" id="A0A367KEW5"/>
<feature type="compositionally biased region" description="Polar residues" evidence="1">
    <location>
        <begin position="322"/>
        <end position="334"/>
    </location>
</feature>
<keyword evidence="4" id="KW-1185">Reference proteome</keyword>
<dbReference type="InterPro" id="IPR056138">
    <property type="entry name" value="DUF7721"/>
</dbReference>
<evidence type="ECO:0000256" key="1">
    <source>
        <dbReference type="SAM" id="MobiDB-lite"/>
    </source>
</evidence>
<evidence type="ECO:0000259" key="2">
    <source>
        <dbReference type="Pfam" id="PF24845"/>
    </source>
</evidence>
<dbReference type="OrthoDB" id="2290255at2759"/>
<feature type="compositionally biased region" description="Low complexity" evidence="1">
    <location>
        <begin position="306"/>
        <end position="321"/>
    </location>
</feature>
<evidence type="ECO:0000313" key="4">
    <source>
        <dbReference type="Proteomes" id="UP000252139"/>
    </source>
</evidence>
<feature type="region of interest" description="Disordered" evidence="1">
    <location>
        <begin position="272"/>
        <end position="380"/>
    </location>
</feature>
<proteinExistence type="predicted"/>
<feature type="domain" description="DUF7721" evidence="2">
    <location>
        <begin position="125"/>
        <end position="193"/>
    </location>
</feature>
<comment type="caution">
    <text evidence="3">The sequence shown here is derived from an EMBL/GenBank/DDBJ whole genome shotgun (WGS) entry which is preliminary data.</text>
</comment>
<dbReference type="Pfam" id="PF24845">
    <property type="entry name" value="DUF7721"/>
    <property type="match status" value="1"/>
</dbReference>